<dbReference type="InterPro" id="IPR047785">
    <property type="entry name" value="tRNA_MNMC2"/>
</dbReference>
<dbReference type="GO" id="GO:0004808">
    <property type="term" value="F:tRNA (5-methylaminomethyl-2-thiouridylate)(34)-methyltransferase activity"/>
    <property type="evidence" value="ECO:0007669"/>
    <property type="project" value="InterPro"/>
</dbReference>
<gene>
    <name evidence="2" type="primary">mnmD</name>
    <name evidence="2" type="ORF">HYS17_03960</name>
</gene>
<protein>
    <submittedName>
        <fullName evidence="2">tRNA (5-methylaminomethyl-2-thiouridine)(34)-methyltransferase MnmD</fullName>
    </submittedName>
</protein>
<sequence length="241" mass="26749">MIRSVQFDDIYFSPEDGLAETEHVFLRGNNLPAAWQDRSSFTIAETGFGTGLNFLAAWKLFEETAPVAHQLDYVSFEKYPLSSEEILTALRRWQGYFGGRLEKMAALYPLRINGVHRVHLTPRTRLTLIFDDVNEALPRLIVPRGVNAWFLDGFAPAKNPQMWSDVLFDGMARLSAEGATVASFTAAGHVRRGLAAREFTVSKVRGYGRKRDMTQAVFNRSGASAAADGLTCAASARIVFP</sequence>
<dbReference type="Pfam" id="PF05430">
    <property type="entry name" value="Methyltransf_30"/>
    <property type="match status" value="1"/>
</dbReference>
<name>A0A7T5R3L8_9BACT</name>
<evidence type="ECO:0000259" key="1">
    <source>
        <dbReference type="Pfam" id="PF05430"/>
    </source>
</evidence>
<dbReference type="AlphaFoldDB" id="A0A7T5R3L8"/>
<reference evidence="2 3" key="1">
    <citation type="submission" date="2020-07" db="EMBL/GenBank/DDBJ databases">
        <title>Huge and variable diversity of episymbiotic CPR bacteria and DPANN archaea in groundwater ecosystems.</title>
        <authorList>
            <person name="He C.Y."/>
            <person name="Keren R."/>
            <person name="Whittaker M."/>
            <person name="Farag I.F."/>
            <person name="Doudna J."/>
            <person name="Cate J.H.D."/>
            <person name="Banfield J.F."/>
        </authorList>
    </citation>
    <scope>NUCLEOTIDE SEQUENCE [LARGE SCALE GENOMIC DNA]</scope>
    <source>
        <strain evidence="2">NC_groundwater_70_Ag_B-0.1um_54_66</strain>
    </source>
</reference>
<dbReference type="InterPro" id="IPR029063">
    <property type="entry name" value="SAM-dependent_MTases_sf"/>
</dbReference>
<dbReference type="PANTHER" id="PTHR39963">
    <property type="entry name" value="SLL0983 PROTEIN"/>
    <property type="match status" value="1"/>
</dbReference>
<dbReference type="GO" id="GO:0032259">
    <property type="term" value="P:methylation"/>
    <property type="evidence" value="ECO:0007669"/>
    <property type="project" value="UniProtKB-KW"/>
</dbReference>
<dbReference type="InterPro" id="IPR008471">
    <property type="entry name" value="MnmC-like_methylTransf"/>
</dbReference>
<keyword evidence="2" id="KW-0489">Methyltransferase</keyword>
<dbReference type="EMBL" id="CP066681">
    <property type="protein sequence ID" value="QQG36935.1"/>
    <property type="molecule type" value="Genomic_DNA"/>
</dbReference>
<feature type="domain" description="MnmC-like methyltransferase" evidence="1">
    <location>
        <begin position="102"/>
        <end position="217"/>
    </location>
</feature>
<dbReference type="Proteomes" id="UP000595362">
    <property type="component" value="Chromosome"/>
</dbReference>
<dbReference type="GO" id="GO:0016645">
    <property type="term" value="F:oxidoreductase activity, acting on the CH-NH group of donors"/>
    <property type="evidence" value="ECO:0007669"/>
    <property type="project" value="InterPro"/>
</dbReference>
<evidence type="ECO:0000313" key="2">
    <source>
        <dbReference type="EMBL" id="QQG36935.1"/>
    </source>
</evidence>
<keyword evidence="2" id="KW-0808">Transferase</keyword>
<dbReference type="Gene3D" id="3.40.50.150">
    <property type="entry name" value="Vaccinia Virus protein VP39"/>
    <property type="match status" value="1"/>
</dbReference>
<dbReference type="NCBIfam" id="NF033855">
    <property type="entry name" value="tRNA_MNMC2"/>
    <property type="match status" value="1"/>
</dbReference>
<organism evidence="2 3">
    <name type="scientific">Micavibrio aeruginosavorus</name>
    <dbReference type="NCBI Taxonomy" id="349221"/>
    <lineage>
        <taxon>Bacteria</taxon>
        <taxon>Pseudomonadati</taxon>
        <taxon>Bdellovibrionota</taxon>
        <taxon>Bdellovibrionia</taxon>
        <taxon>Bdellovibrionales</taxon>
        <taxon>Pseudobdellovibrionaceae</taxon>
        <taxon>Micavibrio</taxon>
    </lineage>
</organism>
<accession>A0A7T5R3L8</accession>
<dbReference type="PANTHER" id="PTHR39963:SF1">
    <property type="entry name" value="MNMC-LIKE METHYLTRANSFERASE DOMAIN-CONTAINING PROTEIN"/>
    <property type="match status" value="1"/>
</dbReference>
<evidence type="ECO:0000313" key="3">
    <source>
        <dbReference type="Proteomes" id="UP000595362"/>
    </source>
</evidence>
<proteinExistence type="predicted"/>